<dbReference type="GO" id="GO:0042853">
    <property type="term" value="P:L-alanine catabolic process"/>
    <property type="evidence" value="ECO:0007669"/>
    <property type="project" value="UniProtKB-UniPathway"/>
</dbReference>
<name>A0A084AMF0_STACB</name>
<evidence type="ECO:0000256" key="9">
    <source>
        <dbReference type="ARBA" id="ARBA00080525"/>
    </source>
</evidence>
<dbReference type="UniPathway" id="UPA00528">
    <property type="reaction ID" value="UER00586"/>
</dbReference>
<dbReference type="PANTHER" id="PTHR11751:SF29">
    <property type="entry name" value="ALANINE TRANSAMINASE"/>
    <property type="match status" value="1"/>
</dbReference>
<evidence type="ECO:0000256" key="3">
    <source>
        <dbReference type="ARBA" id="ARBA00022576"/>
    </source>
</evidence>
<dbReference type="GO" id="GO:0008483">
    <property type="term" value="F:transaminase activity"/>
    <property type="evidence" value="ECO:0007669"/>
    <property type="project" value="UniProtKB-KW"/>
</dbReference>
<dbReference type="FunFam" id="1.10.287.1970:FF:000001">
    <property type="entry name" value="Alanine aminotransferase 2"/>
    <property type="match status" value="1"/>
</dbReference>
<dbReference type="InterPro" id="IPR001375">
    <property type="entry name" value="Peptidase_S9_cat"/>
</dbReference>
<dbReference type="GO" id="GO:0006508">
    <property type="term" value="P:proteolysis"/>
    <property type="evidence" value="ECO:0007669"/>
    <property type="project" value="InterPro"/>
</dbReference>
<dbReference type="EMBL" id="KL648657">
    <property type="protein sequence ID" value="KEY66479.1"/>
    <property type="molecule type" value="Genomic_DNA"/>
</dbReference>
<evidence type="ECO:0000313" key="12">
    <source>
        <dbReference type="EMBL" id="KEY66479.1"/>
    </source>
</evidence>
<dbReference type="GO" id="GO:0030170">
    <property type="term" value="F:pyridoxal phosphate binding"/>
    <property type="evidence" value="ECO:0007669"/>
    <property type="project" value="InterPro"/>
</dbReference>
<comment type="similarity">
    <text evidence="6">Belongs to the class-I pyridoxal-phosphate-dependent aminotransferase family. Alanine aminotransferase subfamily.</text>
</comment>
<dbReference type="InterPro" id="IPR015424">
    <property type="entry name" value="PyrdxlP-dep_Trfase"/>
</dbReference>
<feature type="domain" description="Aminotransferase class I/classII large" evidence="10">
    <location>
        <begin position="157"/>
        <end position="525"/>
    </location>
</feature>
<evidence type="ECO:0000256" key="7">
    <source>
        <dbReference type="ARBA" id="ARBA00077894"/>
    </source>
</evidence>
<dbReference type="SUPFAM" id="SSF53383">
    <property type="entry name" value="PLP-dependent transferases"/>
    <property type="match status" value="1"/>
</dbReference>
<accession>A0A084AMF0</accession>
<proteinExistence type="inferred from homology"/>
<dbReference type="Pfam" id="PF00155">
    <property type="entry name" value="Aminotran_1_2"/>
    <property type="match status" value="1"/>
</dbReference>
<evidence type="ECO:0000256" key="6">
    <source>
        <dbReference type="ARBA" id="ARBA00025785"/>
    </source>
</evidence>
<evidence type="ECO:0000259" key="11">
    <source>
        <dbReference type="Pfam" id="PF00326"/>
    </source>
</evidence>
<dbReference type="PANTHER" id="PTHR11751">
    <property type="entry name" value="ALANINE AMINOTRANSFERASE"/>
    <property type="match status" value="1"/>
</dbReference>
<dbReference type="Gene3D" id="3.40.50.1820">
    <property type="entry name" value="alpha/beta hydrolase"/>
    <property type="match status" value="1"/>
</dbReference>
<organism evidence="12 13">
    <name type="scientific">Stachybotrys chartarum (strain CBS 109288 / IBT 7711)</name>
    <name type="common">Toxic black mold</name>
    <name type="synonym">Stilbospora chartarum</name>
    <dbReference type="NCBI Taxonomy" id="1280523"/>
    <lineage>
        <taxon>Eukaryota</taxon>
        <taxon>Fungi</taxon>
        <taxon>Dikarya</taxon>
        <taxon>Ascomycota</taxon>
        <taxon>Pezizomycotina</taxon>
        <taxon>Sordariomycetes</taxon>
        <taxon>Hypocreomycetidae</taxon>
        <taxon>Hypocreales</taxon>
        <taxon>Stachybotryaceae</taxon>
        <taxon>Stachybotrys</taxon>
    </lineage>
</organism>
<sequence>MTAHAANSAAAALTPKFAPHRVSRFKNHVPFLDSCAALHLTGYTVHSLLNAFSRSRYPVAAAMTRLTLESINQSVVTAKYAVRGELAVKSETYRAKIRKGDGQDLPFDQVISSNIGNPQQLGQKPITFYRQVLSLLENPRLLDHEDVLVNSLEYKPDVIERARWLLQQVGSVGAYSASAGVPGIKESVANFLERRDGYPADPANIYLTAGASSAVNILMHIICANQNSGILVPIPQYPLYTALLSVLDATCVPYYLNEQANWGTSLEQIKEACEKAKSDGVDVRAIVVINPGNPTGASLSAADVRSVLEFAADENLVVLADEVYQANVFIGAFHSFRKVLYDIQKETPGKFDGLELASVHSTSKGLIGECGHRGGYFETIGFDKQVSEQIYKYVSITLCAPVIGQCLVEMMVNPPQPGSPSYELYHEENSAIFNELQRRATALYDAFKDMEGVECGEPQGSMYLFPTIRLPAKAVEAAQKEGRKPDEFYCHRMLDATGVCTVPGSGFGQADGTQHFRVTFLAPGTEWIRIVREFHGKFMDEFSFDPSKLAYYPAPISNGRNTGVLVIPGGGYSHVSLEREGANSTMYLNLHGYDAWVLNYTTATTGQTPLYPKPLEEALGAVRYIRSLDRVQKLGIWGYSAGGHLAAITATNPKADLDFGILTYPVITMDDAWTHQGSRVNLLGDSPSEELVRRMSADEQVTAETPRMFVYHSANDATVPVQNTLLFLQALAANQVPFQTSILPDGEHGIALALNDPVRNWTPELDRWMNYSI</sequence>
<dbReference type="InterPro" id="IPR004839">
    <property type="entry name" value="Aminotransferase_I/II_large"/>
</dbReference>
<reference evidence="12 13" key="1">
    <citation type="journal article" date="2014" name="BMC Genomics">
        <title>Comparative genome sequencing reveals chemotype-specific gene clusters in the toxigenic black mold Stachybotrys.</title>
        <authorList>
            <person name="Semeiks J."/>
            <person name="Borek D."/>
            <person name="Otwinowski Z."/>
            <person name="Grishin N.V."/>
        </authorList>
    </citation>
    <scope>NUCLEOTIDE SEQUENCE [LARGE SCALE GENOMIC DNA]</scope>
    <source>
        <strain evidence="13">CBS 109288 / IBT 7711</strain>
    </source>
</reference>
<evidence type="ECO:0000256" key="8">
    <source>
        <dbReference type="ARBA" id="ARBA00078532"/>
    </source>
</evidence>
<evidence type="ECO:0000256" key="1">
    <source>
        <dbReference type="ARBA" id="ARBA00001933"/>
    </source>
</evidence>
<dbReference type="InterPro" id="IPR045088">
    <property type="entry name" value="ALAT1/2-like"/>
</dbReference>
<dbReference type="AlphaFoldDB" id="A0A084AMF0"/>
<evidence type="ECO:0000256" key="5">
    <source>
        <dbReference type="ARBA" id="ARBA00022898"/>
    </source>
</evidence>
<dbReference type="Gene3D" id="1.10.287.1970">
    <property type="match status" value="1"/>
</dbReference>
<keyword evidence="3" id="KW-0032">Aminotransferase</keyword>
<dbReference type="InterPro" id="IPR029058">
    <property type="entry name" value="AB_hydrolase_fold"/>
</dbReference>
<dbReference type="FunFam" id="3.90.1150.10:FF:000010">
    <property type="entry name" value="Alanine aminotransferase 2"/>
    <property type="match status" value="1"/>
</dbReference>
<keyword evidence="4" id="KW-0808">Transferase</keyword>
<evidence type="ECO:0000259" key="10">
    <source>
        <dbReference type="Pfam" id="PF00155"/>
    </source>
</evidence>
<gene>
    <name evidence="12" type="ORF">S7711_04810</name>
</gene>
<dbReference type="GO" id="GO:0008236">
    <property type="term" value="F:serine-type peptidase activity"/>
    <property type="evidence" value="ECO:0007669"/>
    <property type="project" value="InterPro"/>
</dbReference>
<dbReference type="InterPro" id="IPR015421">
    <property type="entry name" value="PyrdxlP-dep_Trfase_major"/>
</dbReference>
<dbReference type="HOGENOM" id="CLU_388389_0_0_1"/>
<dbReference type="SUPFAM" id="SSF53474">
    <property type="entry name" value="alpha/beta-Hydrolases"/>
    <property type="match status" value="1"/>
</dbReference>
<dbReference type="Pfam" id="PF00326">
    <property type="entry name" value="Peptidase_S9"/>
    <property type="match status" value="1"/>
</dbReference>
<evidence type="ECO:0000256" key="2">
    <source>
        <dbReference type="ARBA" id="ARBA00011738"/>
    </source>
</evidence>
<dbReference type="Gene3D" id="3.90.1150.10">
    <property type="entry name" value="Aspartate Aminotransferase, domain 1"/>
    <property type="match status" value="1"/>
</dbReference>
<protein>
    <recommendedName>
        <fullName evidence="7">Glutamate pyruvate transaminase</fullName>
    </recommendedName>
    <alternativeName>
        <fullName evidence="8">Glutamic--alanine transaminase</fullName>
    </alternativeName>
    <alternativeName>
        <fullName evidence="9">Glutamic--pyruvic transaminase</fullName>
    </alternativeName>
</protein>
<dbReference type="InterPro" id="IPR015422">
    <property type="entry name" value="PyrdxlP-dep_Trfase_small"/>
</dbReference>
<feature type="domain" description="Peptidase S9 prolyl oligopeptidase catalytic" evidence="11">
    <location>
        <begin position="619"/>
        <end position="755"/>
    </location>
</feature>
<dbReference type="OrthoDB" id="1732682at2759"/>
<dbReference type="CDD" id="cd00609">
    <property type="entry name" value="AAT_like"/>
    <property type="match status" value="1"/>
</dbReference>
<keyword evidence="13" id="KW-1185">Reference proteome</keyword>
<comment type="subunit">
    <text evidence="2">Homodimer.</text>
</comment>
<evidence type="ECO:0000256" key="4">
    <source>
        <dbReference type="ARBA" id="ARBA00022679"/>
    </source>
</evidence>
<keyword evidence="5" id="KW-0663">Pyridoxal phosphate</keyword>
<dbReference type="Gene3D" id="3.40.640.10">
    <property type="entry name" value="Type I PLP-dependent aspartate aminotransferase-like (Major domain)"/>
    <property type="match status" value="1"/>
</dbReference>
<dbReference type="FunFam" id="3.40.640.10:FF:000012">
    <property type="entry name" value="alanine aminotransferase 2"/>
    <property type="match status" value="1"/>
</dbReference>
<evidence type="ECO:0000313" key="13">
    <source>
        <dbReference type="Proteomes" id="UP000028045"/>
    </source>
</evidence>
<dbReference type="Proteomes" id="UP000028045">
    <property type="component" value="Unassembled WGS sequence"/>
</dbReference>
<comment type="cofactor">
    <cofactor evidence="1">
        <name>pyridoxal 5'-phosphate</name>
        <dbReference type="ChEBI" id="CHEBI:597326"/>
    </cofactor>
</comment>